<dbReference type="PANTHER" id="PTHR23502">
    <property type="entry name" value="MAJOR FACILITATOR SUPERFAMILY"/>
    <property type="match status" value="1"/>
</dbReference>
<dbReference type="Pfam" id="PF07690">
    <property type="entry name" value="MFS_1"/>
    <property type="match status" value="1"/>
</dbReference>
<accession>A0A1Y2DM07</accession>
<feature type="transmembrane region" description="Helical" evidence="5">
    <location>
        <begin position="177"/>
        <end position="198"/>
    </location>
</feature>
<proteinExistence type="predicted"/>
<keyword evidence="4 5" id="KW-0472">Membrane</keyword>
<feature type="transmembrane region" description="Helical" evidence="5">
    <location>
        <begin position="360"/>
        <end position="381"/>
    </location>
</feature>
<comment type="subcellular location">
    <subcellularLocation>
        <location evidence="1">Membrane</location>
        <topology evidence="1">Multi-pass membrane protein</topology>
    </subcellularLocation>
</comment>
<dbReference type="OrthoDB" id="5215911at2759"/>
<dbReference type="PANTHER" id="PTHR23502:SF50">
    <property type="entry name" value="TRANSPORTER, PUTATIVE (AFU_ORTHOLOGUE AFUA_5G00430)-RELATED"/>
    <property type="match status" value="1"/>
</dbReference>
<evidence type="ECO:0000256" key="2">
    <source>
        <dbReference type="ARBA" id="ARBA00022692"/>
    </source>
</evidence>
<dbReference type="InterPro" id="IPR011701">
    <property type="entry name" value="MFS"/>
</dbReference>
<dbReference type="GO" id="GO:0005886">
    <property type="term" value="C:plasma membrane"/>
    <property type="evidence" value="ECO:0007669"/>
    <property type="project" value="TreeGrafter"/>
</dbReference>
<feature type="transmembrane region" description="Helical" evidence="5">
    <location>
        <begin position="204"/>
        <end position="224"/>
    </location>
</feature>
<keyword evidence="3 5" id="KW-1133">Transmembrane helix</keyword>
<evidence type="ECO:0000256" key="1">
    <source>
        <dbReference type="ARBA" id="ARBA00004141"/>
    </source>
</evidence>
<comment type="caution">
    <text evidence="7">The sequence shown here is derived from an EMBL/GenBank/DDBJ whole genome shotgun (WGS) entry which is preliminary data.</text>
</comment>
<keyword evidence="8" id="KW-1185">Reference proteome</keyword>
<dbReference type="AlphaFoldDB" id="A0A1Y2DM07"/>
<dbReference type="Proteomes" id="UP000193689">
    <property type="component" value="Unassembled WGS sequence"/>
</dbReference>
<dbReference type="SUPFAM" id="SSF103473">
    <property type="entry name" value="MFS general substrate transporter"/>
    <property type="match status" value="1"/>
</dbReference>
<gene>
    <name evidence="7" type="ORF">BCR38DRAFT_57274</name>
</gene>
<evidence type="ECO:0000259" key="6">
    <source>
        <dbReference type="PROSITE" id="PS50850"/>
    </source>
</evidence>
<protein>
    <submittedName>
        <fullName evidence="7">Major facilitator superfamily transporter</fullName>
    </submittedName>
</protein>
<feature type="transmembrane region" description="Helical" evidence="5">
    <location>
        <begin position="488"/>
        <end position="510"/>
    </location>
</feature>
<keyword evidence="2 5" id="KW-0812">Transmembrane</keyword>
<feature type="transmembrane region" description="Helical" evidence="5">
    <location>
        <begin position="453"/>
        <end position="476"/>
    </location>
</feature>
<evidence type="ECO:0000256" key="4">
    <source>
        <dbReference type="ARBA" id="ARBA00023136"/>
    </source>
</evidence>
<evidence type="ECO:0000256" key="5">
    <source>
        <dbReference type="SAM" id="Phobius"/>
    </source>
</evidence>
<feature type="transmembrane region" description="Helical" evidence="5">
    <location>
        <begin position="393"/>
        <end position="415"/>
    </location>
</feature>
<dbReference type="InParanoid" id="A0A1Y2DM07"/>
<dbReference type="FunCoup" id="A0A1Y2DM07">
    <property type="interactions" value="17"/>
</dbReference>
<reference evidence="7 8" key="1">
    <citation type="submission" date="2016-07" db="EMBL/GenBank/DDBJ databases">
        <title>Pervasive Adenine N6-methylation of Active Genes in Fungi.</title>
        <authorList>
            <consortium name="DOE Joint Genome Institute"/>
            <person name="Mondo S.J."/>
            <person name="Dannebaum R.O."/>
            <person name="Kuo R.C."/>
            <person name="Labutti K."/>
            <person name="Haridas S."/>
            <person name="Kuo A."/>
            <person name="Salamov A."/>
            <person name="Ahrendt S.R."/>
            <person name="Lipzen A."/>
            <person name="Sullivan W."/>
            <person name="Andreopoulos W.B."/>
            <person name="Clum A."/>
            <person name="Lindquist E."/>
            <person name="Daum C."/>
            <person name="Ramamoorthy G.K."/>
            <person name="Gryganskyi A."/>
            <person name="Culley D."/>
            <person name="Magnuson J.K."/>
            <person name="James T.Y."/>
            <person name="O'Malley M.A."/>
            <person name="Stajich J.E."/>
            <person name="Spatafora J.W."/>
            <person name="Visel A."/>
            <person name="Grigoriev I.V."/>
        </authorList>
    </citation>
    <scope>NUCLEOTIDE SEQUENCE [LARGE SCALE GENOMIC DNA]</scope>
    <source>
        <strain evidence="7 8">CBS 129021</strain>
    </source>
</reference>
<dbReference type="Gene3D" id="1.20.1250.20">
    <property type="entry name" value="MFS general substrate transporter like domains"/>
    <property type="match status" value="1"/>
</dbReference>
<dbReference type="InterPro" id="IPR020846">
    <property type="entry name" value="MFS_dom"/>
</dbReference>
<feature type="transmembrane region" description="Helical" evidence="5">
    <location>
        <begin position="315"/>
        <end position="340"/>
    </location>
</feature>
<evidence type="ECO:0000256" key="3">
    <source>
        <dbReference type="ARBA" id="ARBA00022989"/>
    </source>
</evidence>
<evidence type="ECO:0000313" key="7">
    <source>
        <dbReference type="EMBL" id="ORY60290.1"/>
    </source>
</evidence>
<sequence>MDDTPFHRLLPGTVSIEDVSSEHERLILQPQPSLDPEQPLNWSKARKVVHYGIVCFYALMTFVLLDIGTVVWSPMNLELGISYEDMNYSFASCCAGIAVGCIFFVPLAVNYGRRPVYIVSTAIQLATGIWQAKVNTGPELITVNVVSGAAGAISESIVQITVADLFFVHERATMNGVYLMMVNMGSFLAPVAAGYVAVAMGWRWIWWWTSILLGVSLLLFVFFYEESKYAVRVPAQLRRRSSETGDVYVDGEDGAVTSSAHGDVKSAEPQISKTTAEFPKRPLRERFALITREPRGAPYFQQIVEFLELFALPPVAYTALIWGSLLAWFSVLLTTLSTYFPIEPYNFSASAIGLMNLPPFIGSVIGLMFAPVNDWLILKLARRNGGTYEPEMRLWMALPGVFLVPTGMLVFGLSMTEGKPWIIPAIGLAIFGFGMSLLGDGVLTYVQDCYSKIIGSALVPIAFTRNAFATLIVFALTPWIESMGLENMFITATILCLVTLSSTIMMMIWGRRMRVWSADRYERFAARRG</sequence>
<dbReference type="STRING" id="1141098.A0A1Y2DM07"/>
<organism evidence="7 8">
    <name type="scientific">Pseudomassariella vexata</name>
    <dbReference type="NCBI Taxonomy" id="1141098"/>
    <lineage>
        <taxon>Eukaryota</taxon>
        <taxon>Fungi</taxon>
        <taxon>Dikarya</taxon>
        <taxon>Ascomycota</taxon>
        <taxon>Pezizomycotina</taxon>
        <taxon>Sordariomycetes</taxon>
        <taxon>Xylariomycetidae</taxon>
        <taxon>Amphisphaeriales</taxon>
        <taxon>Pseudomassariaceae</taxon>
        <taxon>Pseudomassariella</taxon>
    </lineage>
</organism>
<dbReference type="InterPro" id="IPR036259">
    <property type="entry name" value="MFS_trans_sf"/>
</dbReference>
<feature type="transmembrane region" description="Helical" evidence="5">
    <location>
        <begin position="48"/>
        <end position="68"/>
    </location>
</feature>
<dbReference type="GeneID" id="63781695"/>
<dbReference type="EMBL" id="MCFJ01000012">
    <property type="protein sequence ID" value="ORY60290.1"/>
    <property type="molecule type" value="Genomic_DNA"/>
</dbReference>
<feature type="transmembrane region" description="Helical" evidence="5">
    <location>
        <begin position="88"/>
        <end position="109"/>
    </location>
</feature>
<dbReference type="PROSITE" id="PS50850">
    <property type="entry name" value="MFS"/>
    <property type="match status" value="1"/>
</dbReference>
<dbReference type="RefSeq" id="XP_040712724.1">
    <property type="nucleotide sequence ID" value="XM_040865483.1"/>
</dbReference>
<name>A0A1Y2DM07_9PEZI</name>
<feature type="transmembrane region" description="Helical" evidence="5">
    <location>
        <begin position="421"/>
        <end position="446"/>
    </location>
</feature>
<evidence type="ECO:0000313" key="8">
    <source>
        <dbReference type="Proteomes" id="UP000193689"/>
    </source>
</evidence>
<dbReference type="GO" id="GO:0022857">
    <property type="term" value="F:transmembrane transporter activity"/>
    <property type="evidence" value="ECO:0007669"/>
    <property type="project" value="InterPro"/>
</dbReference>
<feature type="domain" description="Major facilitator superfamily (MFS) profile" evidence="6">
    <location>
        <begin position="47"/>
        <end position="511"/>
    </location>
</feature>